<reference evidence="1" key="1">
    <citation type="journal article" date="2021" name="PeerJ">
        <title>Extensive microbial diversity within the chicken gut microbiome revealed by metagenomics and culture.</title>
        <authorList>
            <person name="Gilroy R."/>
            <person name="Ravi A."/>
            <person name="Getino M."/>
            <person name="Pursley I."/>
            <person name="Horton D.L."/>
            <person name="Alikhan N.F."/>
            <person name="Baker D."/>
            <person name="Gharbi K."/>
            <person name="Hall N."/>
            <person name="Watson M."/>
            <person name="Adriaenssens E.M."/>
            <person name="Foster-Nyarko E."/>
            <person name="Jarju S."/>
            <person name="Secka A."/>
            <person name="Antonio M."/>
            <person name="Oren A."/>
            <person name="Chaudhuri R.R."/>
            <person name="La Ragione R."/>
            <person name="Hildebrand F."/>
            <person name="Pallen M.J."/>
        </authorList>
    </citation>
    <scope>NUCLEOTIDE SEQUENCE</scope>
    <source>
        <strain evidence="1">ChiGjej1B1-98</strain>
    </source>
</reference>
<dbReference type="EMBL" id="DXDC01000409">
    <property type="protein sequence ID" value="HIY67282.1"/>
    <property type="molecule type" value="Genomic_DNA"/>
</dbReference>
<dbReference type="AlphaFoldDB" id="A0A9D1YWX7"/>
<dbReference type="Proteomes" id="UP000824005">
    <property type="component" value="Unassembled WGS sequence"/>
</dbReference>
<reference evidence="1" key="2">
    <citation type="submission" date="2021-04" db="EMBL/GenBank/DDBJ databases">
        <authorList>
            <person name="Gilroy R."/>
        </authorList>
    </citation>
    <scope>NUCLEOTIDE SEQUENCE</scope>
    <source>
        <strain evidence="1">ChiGjej1B1-98</strain>
    </source>
</reference>
<sequence>MAKSAREQVGGDAVKAATGKTHDEWHGILIDAGAKGWKHKQIADHLVKEHGVDGWWAQGITVDFEQKVQGRLPGQRPDGTFECAVRRTLAGDQRETLERAAAAVEERYGAPRAKSMTLRTPNVRFVSEEGIRVVVDAQPPRPSGTPVGITVSKLPGQDAYTAAKEWAAATLDALK</sequence>
<gene>
    <name evidence="1" type="ORF">H9830_13515</name>
</gene>
<evidence type="ECO:0008006" key="3">
    <source>
        <dbReference type="Google" id="ProtNLM"/>
    </source>
</evidence>
<comment type="caution">
    <text evidence="1">The sequence shown here is derived from an EMBL/GenBank/DDBJ whole genome shotgun (WGS) entry which is preliminary data.</text>
</comment>
<organism evidence="1 2">
    <name type="scientific">Candidatus Agrococcus pullicola</name>
    <dbReference type="NCBI Taxonomy" id="2838429"/>
    <lineage>
        <taxon>Bacteria</taxon>
        <taxon>Bacillati</taxon>
        <taxon>Actinomycetota</taxon>
        <taxon>Actinomycetes</taxon>
        <taxon>Micrococcales</taxon>
        <taxon>Microbacteriaceae</taxon>
        <taxon>Agrococcus</taxon>
    </lineage>
</organism>
<protein>
    <recommendedName>
        <fullName evidence="3">DUF4287 domain-containing protein</fullName>
    </recommendedName>
</protein>
<name>A0A9D1YWX7_9MICO</name>
<proteinExistence type="predicted"/>
<evidence type="ECO:0000313" key="1">
    <source>
        <dbReference type="EMBL" id="HIY67282.1"/>
    </source>
</evidence>
<evidence type="ECO:0000313" key="2">
    <source>
        <dbReference type="Proteomes" id="UP000824005"/>
    </source>
</evidence>
<accession>A0A9D1YWX7</accession>